<keyword evidence="3" id="KW-0732">Signal</keyword>
<dbReference type="InterPro" id="IPR006029">
    <property type="entry name" value="Neurotrans-gated_channel_TM"/>
</dbReference>
<sequence>MAMLLVSLSTLLTVLVLNVHHKGNLNKPVPLWVRRLVLNFLGKLVRVQEFQNKDQSYCNGNGTNGGPRSNHGGNPFNRHNHQKKNNLEGQSVGERPLGNEFFIMRSSAANNTSLQNSNGEPARDGGVEAGLDTSFTLPTGTGFATTEQSNLSLSLLREQLHVLEREEARIDGKVKHDHLSTEWKRVACVLDRVFLLLFLFILVASSLGILLPLSTS</sequence>
<keyword evidence="2" id="KW-0812">Transmembrane</keyword>
<feature type="domain" description="Neurotransmitter-gated ion-channel transmembrane" evidence="4">
    <location>
        <begin position="2"/>
        <end position="209"/>
    </location>
</feature>
<feature type="transmembrane region" description="Helical" evidence="2">
    <location>
        <begin position="193"/>
        <end position="213"/>
    </location>
</feature>
<feature type="region of interest" description="Disordered" evidence="1">
    <location>
        <begin position="55"/>
        <end position="91"/>
    </location>
</feature>
<gene>
    <name evidence="5" type="ORF">ElyMa_004674800</name>
</gene>
<keyword evidence="2" id="KW-1133">Transmembrane helix</keyword>
<dbReference type="SUPFAM" id="SSF90112">
    <property type="entry name" value="Neurotransmitter-gated ion-channel transmembrane pore"/>
    <property type="match status" value="1"/>
</dbReference>
<evidence type="ECO:0000256" key="2">
    <source>
        <dbReference type="SAM" id="Phobius"/>
    </source>
</evidence>
<comment type="caution">
    <text evidence="5">The sequence shown here is derived from an EMBL/GenBank/DDBJ whole genome shotgun (WGS) entry which is preliminary data.</text>
</comment>
<evidence type="ECO:0000313" key="5">
    <source>
        <dbReference type="EMBL" id="GFS05177.1"/>
    </source>
</evidence>
<feature type="region of interest" description="Disordered" evidence="1">
    <location>
        <begin position="112"/>
        <end position="131"/>
    </location>
</feature>
<dbReference type="EMBL" id="BMAT01009374">
    <property type="protein sequence ID" value="GFS05177.1"/>
    <property type="molecule type" value="Genomic_DNA"/>
</dbReference>
<feature type="chain" id="PRO_5043719213" evidence="3">
    <location>
        <begin position="19"/>
        <end position="216"/>
    </location>
</feature>
<dbReference type="GO" id="GO:0006811">
    <property type="term" value="P:monoatomic ion transport"/>
    <property type="evidence" value="ECO:0007669"/>
    <property type="project" value="InterPro"/>
</dbReference>
<organism evidence="5 6">
    <name type="scientific">Elysia marginata</name>
    <dbReference type="NCBI Taxonomy" id="1093978"/>
    <lineage>
        <taxon>Eukaryota</taxon>
        <taxon>Metazoa</taxon>
        <taxon>Spiralia</taxon>
        <taxon>Lophotrochozoa</taxon>
        <taxon>Mollusca</taxon>
        <taxon>Gastropoda</taxon>
        <taxon>Heterobranchia</taxon>
        <taxon>Euthyneura</taxon>
        <taxon>Panpulmonata</taxon>
        <taxon>Sacoglossa</taxon>
        <taxon>Placobranchoidea</taxon>
        <taxon>Plakobranchidae</taxon>
        <taxon>Elysia</taxon>
    </lineage>
</organism>
<protein>
    <submittedName>
        <fullName evidence="5">Neuronal acetylcholine receptor subunit alpha-9-II</fullName>
    </submittedName>
</protein>
<reference evidence="5 6" key="1">
    <citation type="journal article" date="2021" name="Elife">
        <title>Chloroplast acquisition without the gene transfer in kleptoplastic sea slugs, Plakobranchus ocellatus.</title>
        <authorList>
            <person name="Maeda T."/>
            <person name="Takahashi S."/>
            <person name="Yoshida T."/>
            <person name="Shimamura S."/>
            <person name="Takaki Y."/>
            <person name="Nagai Y."/>
            <person name="Toyoda A."/>
            <person name="Suzuki Y."/>
            <person name="Arimoto A."/>
            <person name="Ishii H."/>
            <person name="Satoh N."/>
            <person name="Nishiyama T."/>
            <person name="Hasebe M."/>
            <person name="Maruyama T."/>
            <person name="Minagawa J."/>
            <person name="Obokata J."/>
            <person name="Shigenobu S."/>
        </authorList>
    </citation>
    <scope>NUCLEOTIDE SEQUENCE [LARGE SCALE GENOMIC DNA]</scope>
</reference>
<dbReference type="InterPro" id="IPR038050">
    <property type="entry name" value="Neuro_actylchol_rec"/>
</dbReference>
<name>A0AAV4I4L8_9GAST</name>
<feature type="signal peptide" evidence="3">
    <location>
        <begin position="1"/>
        <end position="18"/>
    </location>
</feature>
<evidence type="ECO:0000256" key="1">
    <source>
        <dbReference type="SAM" id="MobiDB-lite"/>
    </source>
</evidence>
<evidence type="ECO:0000259" key="4">
    <source>
        <dbReference type="Pfam" id="PF02932"/>
    </source>
</evidence>
<dbReference type="GO" id="GO:0016020">
    <property type="term" value="C:membrane"/>
    <property type="evidence" value="ECO:0007669"/>
    <property type="project" value="InterPro"/>
</dbReference>
<dbReference type="Pfam" id="PF02932">
    <property type="entry name" value="Neur_chan_memb"/>
    <property type="match status" value="1"/>
</dbReference>
<keyword evidence="2" id="KW-0472">Membrane</keyword>
<dbReference type="AlphaFoldDB" id="A0AAV4I4L8"/>
<dbReference type="Proteomes" id="UP000762676">
    <property type="component" value="Unassembled WGS sequence"/>
</dbReference>
<proteinExistence type="predicted"/>
<keyword evidence="6" id="KW-1185">Reference proteome</keyword>
<accession>A0AAV4I4L8</accession>
<evidence type="ECO:0000313" key="6">
    <source>
        <dbReference type="Proteomes" id="UP000762676"/>
    </source>
</evidence>
<keyword evidence="5" id="KW-0675">Receptor</keyword>
<evidence type="ECO:0000256" key="3">
    <source>
        <dbReference type="SAM" id="SignalP"/>
    </source>
</evidence>
<dbReference type="Gene3D" id="1.20.58.390">
    <property type="entry name" value="Neurotransmitter-gated ion-channel transmembrane domain"/>
    <property type="match status" value="1"/>
</dbReference>
<dbReference type="InterPro" id="IPR036719">
    <property type="entry name" value="Neuro-gated_channel_TM_sf"/>
</dbReference>